<protein>
    <submittedName>
        <fullName evidence="3">Secreted protein</fullName>
    </submittedName>
</protein>
<dbReference type="AlphaFoldDB" id="A0A0M3HF21"/>
<dbReference type="Proteomes" id="UP000036681">
    <property type="component" value="Unplaced"/>
</dbReference>
<sequence>MQSSIVWQHTLTLIIGAWPVAGFCICVGRSRGVSIVTSASNAGGLLFDPIRDRVCLFKDSIVNTDVKRRARLCRNTSTFMDLTKTVTRLFEFE</sequence>
<name>A0A0M3HF21_ASCLU</name>
<dbReference type="WBParaSite" id="ALUE_0000011601-mRNA-1">
    <property type="protein sequence ID" value="ALUE_0000011601-mRNA-1"/>
    <property type="gene ID" value="ALUE_0000011601"/>
</dbReference>
<proteinExistence type="predicted"/>
<reference evidence="3" key="1">
    <citation type="submission" date="2017-02" db="UniProtKB">
        <authorList>
            <consortium name="WormBaseParasite"/>
        </authorList>
    </citation>
    <scope>IDENTIFICATION</scope>
</reference>
<feature type="transmembrane region" description="Helical" evidence="1">
    <location>
        <begin position="6"/>
        <end position="28"/>
    </location>
</feature>
<keyword evidence="1" id="KW-1133">Transmembrane helix</keyword>
<accession>A0A0M3HF21</accession>
<organism evidence="2 3">
    <name type="scientific">Ascaris lumbricoides</name>
    <name type="common">Giant roundworm</name>
    <dbReference type="NCBI Taxonomy" id="6252"/>
    <lineage>
        <taxon>Eukaryota</taxon>
        <taxon>Metazoa</taxon>
        <taxon>Ecdysozoa</taxon>
        <taxon>Nematoda</taxon>
        <taxon>Chromadorea</taxon>
        <taxon>Rhabditida</taxon>
        <taxon>Spirurina</taxon>
        <taxon>Ascaridomorpha</taxon>
        <taxon>Ascaridoidea</taxon>
        <taxon>Ascarididae</taxon>
        <taxon>Ascaris</taxon>
    </lineage>
</organism>
<keyword evidence="1" id="KW-0812">Transmembrane</keyword>
<keyword evidence="1" id="KW-0472">Membrane</keyword>
<evidence type="ECO:0000313" key="3">
    <source>
        <dbReference type="WBParaSite" id="ALUE_0000011601-mRNA-1"/>
    </source>
</evidence>
<keyword evidence="2" id="KW-1185">Reference proteome</keyword>
<evidence type="ECO:0000313" key="2">
    <source>
        <dbReference type="Proteomes" id="UP000036681"/>
    </source>
</evidence>
<evidence type="ECO:0000256" key="1">
    <source>
        <dbReference type="SAM" id="Phobius"/>
    </source>
</evidence>